<evidence type="ECO:0008006" key="4">
    <source>
        <dbReference type="Google" id="ProtNLM"/>
    </source>
</evidence>
<dbReference type="Pfam" id="PF11456">
    <property type="entry name" value="DUF3019"/>
    <property type="match status" value="1"/>
</dbReference>
<proteinExistence type="predicted"/>
<protein>
    <recommendedName>
        <fullName evidence="4">DUF3019 domain-containing protein</fullName>
    </recommendedName>
</protein>
<feature type="chain" id="PRO_5004720027" description="DUF3019 domain-containing protein" evidence="1">
    <location>
        <begin position="26"/>
        <end position="133"/>
    </location>
</feature>
<evidence type="ECO:0000313" key="3">
    <source>
        <dbReference type="Proteomes" id="UP000017820"/>
    </source>
</evidence>
<evidence type="ECO:0000256" key="1">
    <source>
        <dbReference type="SAM" id="SignalP"/>
    </source>
</evidence>
<dbReference type="InterPro" id="IPR021559">
    <property type="entry name" value="DUF3019"/>
</dbReference>
<accession>V4JH59</accession>
<gene>
    <name evidence="2" type="ORF">PL2TA16_00982</name>
</gene>
<reference evidence="2 3" key="1">
    <citation type="submission" date="2013-07" db="EMBL/GenBank/DDBJ databases">
        <title>Draft genome sequence of Pseudoalteromonas luteoviolacea 2ta16.</title>
        <authorList>
            <person name="Allen E.E."/>
            <person name="Azam F."/>
            <person name="Podell S."/>
        </authorList>
    </citation>
    <scope>NUCLEOTIDE SEQUENCE [LARGE SCALE GENOMIC DNA]</scope>
    <source>
        <strain evidence="2 3">2ta16</strain>
    </source>
</reference>
<dbReference type="Proteomes" id="UP000017820">
    <property type="component" value="Unassembled WGS sequence"/>
</dbReference>
<keyword evidence="1" id="KW-0732">Signal</keyword>
<evidence type="ECO:0000313" key="2">
    <source>
        <dbReference type="EMBL" id="ESP94282.1"/>
    </source>
</evidence>
<sequence length="133" mass="15172">MNFKWSCALFMSSLLLIVISVKGHAQQSNKATLKIKPVVCMVKSIGQVCEMTIAVDWTIPSAQDVCLYKDNAPLQCWKNQRKARTNISIAISEDMSFSLRNENMHVLAEQKVKINAAASRKYRRKLKSDWSFF</sequence>
<organism evidence="2 3">
    <name type="scientific">Pseudoalteromonas luteoviolacea (strain 2ta16)</name>
    <dbReference type="NCBI Taxonomy" id="1353533"/>
    <lineage>
        <taxon>Bacteria</taxon>
        <taxon>Pseudomonadati</taxon>
        <taxon>Pseudomonadota</taxon>
        <taxon>Gammaproteobacteria</taxon>
        <taxon>Alteromonadales</taxon>
        <taxon>Pseudoalteromonadaceae</taxon>
        <taxon>Pseudoalteromonas</taxon>
    </lineage>
</organism>
<comment type="caution">
    <text evidence="2">The sequence shown here is derived from an EMBL/GenBank/DDBJ whole genome shotgun (WGS) entry which is preliminary data.</text>
</comment>
<dbReference type="AlphaFoldDB" id="V4JH59"/>
<dbReference type="EMBL" id="AUSV01000015">
    <property type="protein sequence ID" value="ESP94282.1"/>
    <property type="molecule type" value="Genomic_DNA"/>
</dbReference>
<feature type="signal peptide" evidence="1">
    <location>
        <begin position="1"/>
        <end position="25"/>
    </location>
</feature>
<name>V4JH59_PSEL2</name>
<dbReference type="PATRIC" id="fig|1353533.3.peg.1259"/>